<accession>A0A7S2FHF5</accession>
<dbReference type="EMBL" id="HBGT01007199">
    <property type="protein sequence ID" value="CAD9396022.1"/>
    <property type="molecule type" value="Transcribed_RNA"/>
</dbReference>
<gene>
    <name evidence="2" type="ORF">FPAR1323_LOCUS3906</name>
</gene>
<name>A0A7S2FHF5_9STRA</name>
<dbReference type="AlphaFoldDB" id="A0A7S2FHF5"/>
<evidence type="ECO:0000313" key="2">
    <source>
        <dbReference type="EMBL" id="CAD9396022.1"/>
    </source>
</evidence>
<evidence type="ECO:0000256" key="1">
    <source>
        <dbReference type="SAM" id="MobiDB-lite"/>
    </source>
</evidence>
<reference evidence="2" key="1">
    <citation type="submission" date="2021-01" db="EMBL/GenBank/DDBJ databases">
        <authorList>
            <person name="Corre E."/>
            <person name="Pelletier E."/>
            <person name="Niang G."/>
            <person name="Scheremetjew M."/>
            <person name="Finn R."/>
            <person name="Kale V."/>
            <person name="Holt S."/>
            <person name="Cochrane G."/>
            <person name="Meng A."/>
            <person name="Brown T."/>
            <person name="Cohen L."/>
        </authorList>
    </citation>
    <scope>NUCLEOTIDE SEQUENCE</scope>
    <source>
        <strain evidence="2">RCC1693</strain>
    </source>
</reference>
<proteinExistence type="predicted"/>
<protein>
    <recommendedName>
        <fullName evidence="3">Flagellar associated protein</fullName>
    </recommendedName>
</protein>
<organism evidence="2">
    <name type="scientific">Florenciella parvula</name>
    <dbReference type="NCBI Taxonomy" id="236787"/>
    <lineage>
        <taxon>Eukaryota</taxon>
        <taxon>Sar</taxon>
        <taxon>Stramenopiles</taxon>
        <taxon>Ochrophyta</taxon>
        <taxon>Dictyochophyceae</taxon>
        <taxon>Florenciellales</taxon>
        <taxon>Florenciella</taxon>
    </lineage>
</organism>
<feature type="region of interest" description="Disordered" evidence="1">
    <location>
        <begin position="229"/>
        <end position="261"/>
    </location>
</feature>
<evidence type="ECO:0008006" key="3">
    <source>
        <dbReference type="Google" id="ProtNLM"/>
    </source>
</evidence>
<sequence length="261" mass="28814">MHTIPPAYAYQGFRPWSETAPSSLKPGETIDSRDKKFANVGHGVVYEKGPVTETMRDATTYQLTQSAVEQEHYKVPDKRGVSAKWTTEDPRSRSKPFLGKSMYVDTFRDPQTTTYQGATVPEWVTASKAITEDVVPRQPVRSSYQTDMGMANEKPLDRPYISKTGMAGTTQDLCAGTTKATYHIPGFSGHIPTTQRNPRVVAHGDGQKVHDMPSHLRLYHRHNMPGYTGFRPTNAKNDKGERHSGANPATSSGASALGLYV</sequence>